<dbReference type="Gene3D" id="3.30.200.20">
    <property type="entry name" value="Phosphorylase Kinase, domain 1"/>
    <property type="match status" value="1"/>
</dbReference>
<dbReference type="FunFam" id="3.30.200.20:FF:000021">
    <property type="entry name" value="probable serine/threonine-protein kinase At1g54610"/>
    <property type="match status" value="1"/>
</dbReference>
<name>A0AAV8U6J5_9ROSI</name>
<dbReference type="GO" id="GO:0005634">
    <property type="term" value="C:nucleus"/>
    <property type="evidence" value="ECO:0007669"/>
    <property type="project" value="TreeGrafter"/>
</dbReference>
<keyword evidence="3" id="KW-0808">Transferase</keyword>
<proteinExistence type="inferred from homology"/>
<dbReference type="GO" id="GO:0008353">
    <property type="term" value="F:RNA polymerase II CTD heptapeptide repeat kinase activity"/>
    <property type="evidence" value="ECO:0007669"/>
    <property type="project" value="TreeGrafter"/>
</dbReference>
<dbReference type="InterPro" id="IPR011009">
    <property type="entry name" value="Kinase-like_dom_sf"/>
</dbReference>
<feature type="compositionally biased region" description="Polar residues" evidence="8">
    <location>
        <begin position="605"/>
        <end position="615"/>
    </location>
</feature>
<dbReference type="SUPFAM" id="SSF56112">
    <property type="entry name" value="Protein kinase-like (PK-like)"/>
    <property type="match status" value="1"/>
</dbReference>
<sequence length="723" mass="81468">MGCANSKRAVSVAAASPVSEEIHGPLPPPSPPALTMIDRQFSAFSLKNPHGCVGIERKHRKDGRDWCKHHKGDGYSNDHNNGGEKNSDLENGKSQNCRRSRRGSFGRRSGSLSFKLGISRRNVEAEYVNAGWPSWLTAVAGEVIQGWVPLHADAYEKLEKIGQGTYSSVFRAREVKTGKMFALKKVRFDNLQAESIRFMAREIMILRRLDHPNIMSLEGIITSRMSSSIYLVFEYMEHDLAGLSSSPEIKLNESQVKCYMKQLLCGIEHCHLRGVIHRDIKAANILVNNKGILKIGDFGLANVLNSRNRQQLTSRVVTLWYRPPELLMGSTSYGVAVDLWSIGCVLAEIYLGKPLLKGRTEVEQLHKIFKLCGSPPDEYWSQSELPNATMFRPQQCYETSLRERCKDLPKTSVDLIETLLSIQPEKRGTASSGLMSQYFNTTPYACDPSTLPQYPPNKEMDAKYREARRTRTSCRLRESGASKKPKRVLRTLQQQNNFNRFTLKETKDTQHMHKNTNAQVNGAKSVHREPSSSLDKIDETFQVKESDHIFIGPELRASTGFAWAKMRSDDATSVLSYTQSISESQLSELDSSRFNFANNNSFSLQKEASTDSDATIEQKKQHNLSDPSNAPILCHSLDPTTGFPTHLRSGLTRGHSNQREKIEFSGPLSLQSSKIDQLNTIDAFLQRNEDKIRHAVRRSRVDIGTYETNYQSTKSYCKISFSS</sequence>
<gene>
    <name evidence="10" type="ORF">K2173_019899</name>
</gene>
<organism evidence="10 11">
    <name type="scientific">Erythroxylum novogranatense</name>
    <dbReference type="NCBI Taxonomy" id="1862640"/>
    <lineage>
        <taxon>Eukaryota</taxon>
        <taxon>Viridiplantae</taxon>
        <taxon>Streptophyta</taxon>
        <taxon>Embryophyta</taxon>
        <taxon>Tracheophyta</taxon>
        <taxon>Spermatophyta</taxon>
        <taxon>Magnoliopsida</taxon>
        <taxon>eudicotyledons</taxon>
        <taxon>Gunneridae</taxon>
        <taxon>Pentapetalae</taxon>
        <taxon>rosids</taxon>
        <taxon>fabids</taxon>
        <taxon>Malpighiales</taxon>
        <taxon>Erythroxylaceae</taxon>
        <taxon>Erythroxylum</taxon>
    </lineage>
</organism>
<dbReference type="PANTHER" id="PTHR24056">
    <property type="entry name" value="CELL DIVISION PROTEIN KINASE"/>
    <property type="match status" value="1"/>
</dbReference>
<dbReference type="PROSITE" id="PS00107">
    <property type="entry name" value="PROTEIN_KINASE_ATP"/>
    <property type="match status" value="1"/>
</dbReference>
<feature type="compositionally biased region" description="Basic and acidic residues" evidence="8">
    <location>
        <begin position="81"/>
        <end position="91"/>
    </location>
</feature>
<dbReference type="Gene3D" id="1.10.510.10">
    <property type="entry name" value="Transferase(Phosphotransferase) domain 1"/>
    <property type="match status" value="1"/>
</dbReference>
<dbReference type="InterPro" id="IPR050108">
    <property type="entry name" value="CDK"/>
</dbReference>
<dbReference type="PROSITE" id="PS00108">
    <property type="entry name" value="PROTEIN_KINASE_ST"/>
    <property type="match status" value="1"/>
</dbReference>
<feature type="domain" description="Protein kinase" evidence="9">
    <location>
        <begin position="155"/>
        <end position="439"/>
    </location>
</feature>
<keyword evidence="6 7" id="KW-0067">ATP-binding</keyword>
<keyword evidence="2" id="KW-0723">Serine/threonine-protein kinase</keyword>
<evidence type="ECO:0000259" key="9">
    <source>
        <dbReference type="PROSITE" id="PS50011"/>
    </source>
</evidence>
<dbReference type="InterPro" id="IPR000719">
    <property type="entry name" value="Prot_kinase_dom"/>
</dbReference>
<dbReference type="Pfam" id="PF00069">
    <property type="entry name" value="Pkinase"/>
    <property type="match status" value="1"/>
</dbReference>
<feature type="compositionally biased region" description="Basic residues" evidence="8">
    <location>
        <begin position="96"/>
        <end position="105"/>
    </location>
</feature>
<dbReference type="GO" id="GO:0005524">
    <property type="term" value="F:ATP binding"/>
    <property type="evidence" value="ECO:0007669"/>
    <property type="project" value="UniProtKB-UniRule"/>
</dbReference>
<feature type="region of interest" description="Disordered" evidence="8">
    <location>
        <begin position="605"/>
        <end position="630"/>
    </location>
</feature>
<evidence type="ECO:0000256" key="1">
    <source>
        <dbReference type="ARBA" id="ARBA00006485"/>
    </source>
</evidence>
<dbReference type="PANTHER" id="PTHR24056:SF188">
    <property type="entry name" value="CYCLIN-DEPENDENT KINASE C-2 C"/>
    <property type="match status" value="1"/>
</dbReference>
<evidence type="ECO:0000256" key="7">
    <source>
        <dbReference type="PROSITE-ProRule" id="PRU10141"/>
    </source>
</evidence>
<dbReference type="Proteomes" id="UP001159364">
    <property type="component" value="Linkage Group LG01"/>
</dbReference>
<keyword evidence="4 7" id="KW-0547">Nucleotide-binding</keyword>
<evidence type="ECO:0000256" key="5">
    <source>
        <dbReference type="ARBA" id="ARBA00022777"/>
    </source>
</evidence>
<evidence type="ECO:0000313" key="10">
    <source>
        <dbReference type="EMBL" id="KAJ8774895.1"/>
    </source>
</evidence>
<dbReference type="InterPro" id="IPR017441">
    <property type="entry name" value="Protein_kinase_ATP_BS"/>
</dbReference>
<keyword evidence="11" id="KW-1185">Reference proteome</keyword>
<evidence type="ECO:0000313" key="11">
    <source>
        <dbReference type="Proteomes" id="UP001159364"/>
    </source>
</evidence>
<dbReference type="CDD" id="cd07840">
    <property type="entry name" value="STKc_CDK9_like"/>
    <property type="match status" value="1"/>
</dbReference>
<dbReference type="EMBL" id="JAIWQS010000001">
    <property type="protein sequence ID" value="KAJ8774895.1"/>
    <property type="molecule type" value="Genomic_DNA"/>
</dbReference>
<evidence type="ECO:0000256" key="6">
    <source>
        <dbReference type="ARBA" id="ARBA00022840"/>
    </source>
</evidence>
<evidence type="ECO:0000256" key="4">
    <source>
        <dbReference type="ARBA" id="ARBA00022741"/>
    </source>
</evidence>
<dbReference type="SMART" id="SM00220">
    <property type="entry name" value="S_TKc"/>
    <property type="match status" value="1"/>
</dbReference>
<comment type="similarity">
    <text evidence="1">Belongs to the protein kinase superfamily. CMGC Ser/Thr protein kinase family. CDC2/CDKX subfamily.</text>
</comment>
<dbReference type="InterPro" id="IPR008271">
    <property type="entry name" value="Ser/Thr_kinase_AS"/>
</dbReference>
<evidence type="ECO:0000256" key="8">
    <source>
        <dbReference type="SAM" id="MobiDB-lite"/>
    </source>
</evidence>
<comment type="caution">
    <text evidence="10">The sequence shown here is derived from an EMBL/GenBank/DDBJ whole genome shotgun (WGS) entry which is preliminary data.</text>
</comment>
<reference evidence="10 11" key="1">
    <citation type="submission" date="2021-09" db="EMBL/GenBank/DDBJ databases">
        <title>Genomic insights and catalytic innovation underlie evolution of tropane alkaloids biosynthesis.</title>
        <authorList>
            <person name="Wang Y.-J."/>
            <person name="Tian T."/>
            <person name="Huang J.-P."/>
            <person name="Huang S.-X."/>
        </authorList>
    </citation>
    <scope>NUCLEOTIDE SEQUENCE [LARGE SCALE GENOMIC DNA]</scope>
    <source>
        <strain evidence="10">KIB-2018</strain>
        <tissue evidence="10">Leaf</tissue>
    </source>
</reference>
<dbReference type="FunFam" id="1.10.510.10:FF:000043">
    <property type="entry name" value="probable serine/threonine-protein kinase At1g54610"/>
    <property type="match status" value="1"/>
</dbReference>
<dbReference type="AlphaFoldDB" id="A0AAV8U6J5"/>
<evidence type="ECO:0000256" key="3">
    <source>
        <dbReference type="ARBA" id="ARBA00022679"/>
    </source>
</evidence>
<keyword evidence="5" id="KW-0418">Kinase</keyword>
<dbReference type="PROSITE" id="PS50011">
    <property type="entry name" value="PROTEIN_KINASE_DOM"/>
    <property type="match status" value="1"/>
</dbReference>
<protein>
    <recommendedName>
        <fullName evidence="9">Protein kinase domain-containing protein</fullName>
    </recommendedName>
</protein>
<feature type="region of interest" description="Disordered" evidence="8">
    <location>
        <begin position="70"/>
        <end position="108"/>
    </location>
</feature>
<dbReference type="GO" id="GO:0000307">
    <property type="term" value="C:cyclin-dependent protein kinase holoenzyme complex"/>
    <property type="evidence" value="ECO:0007669"/>
    <property type="project" value="TreeGrafter"/>
</dbReference>
<dbReference type="GO" id="GO:0032968">
    <property type="term" value="P:positive regulation of transcription elongation by RNA polymerase II"/>
    <property type="evidence" value="ECO:0007669"/>
    <property type="project" value="TreeGrafter"/>
</dbReference>
<feature type="binding site" evidence="7">
    <location>
        <position position="184"/>
    </location>
    <ligand>
        <name>ATP</name>
        <dbReference type="ChEBI" id="CHEBI:30616"/>
    </ligand>
</feature>
<evidence type="ECO:0000256" key="2">
    <source>
        <dbReference type="ARBA" id="ARBA00022527"/>
    </source>
</evidence>
<accession>A0AAV8U6J5</accession>